<dbReference type="AlphaFoldDB" id="A0A1M2VW06"/>
<dbReference type="OMA" id="AHEYISI"/>
<name>A0A1M2VW06_TRAPU</name>
<reference evidence="1 2" key="1">
    <citation type="submission" date="2016-10" db="EMBL/GenBank/DDBJ databases">
        <title>Genome sequence of the basidiomycete white-rot fungus Trametes pubescens.</title>
        <authorList>
            <person name="Makela M.R."/>
            <person name="Granchi Z."/>
            <person name="Peng M."/>
            <person name="De Vries R.P."/>
            <person name="Grigoriev I."/>
            <person name="Riley R."/>
            <person name="Hilden K."/>
        </authorList>
    </citation>
    <scope>NUCLEOTIDE SEQUENCE [LARGE SCALE GENOMIC DNA]</scope>
    <source>
        <strain evidence="1 2">FBCC735</strain>
    </source>
</reference>
<sequence>MATVKTKSLTFTLDPSFKGPCSLTLGFVPDAPETFESMHPVAWKVFEIKGNNSQTVVWNDNLAGCRATVDKSYVVTAHEYISIPPGHFSNLSLDKSTPTEPLYTFSPPEPFGGDRNTQVRVGSVTKTTTEEFGTGFVITDDDNKETMEPVLTTDALQHGETVYINYIPQLKVWVDLNYKQAEILDKSVKKKQVVWEADLSKLKDSRVQIWIKRDPSGDIKGTTDSLITLQHQTVTPQGLNCPCIQAIYTANLTFVLPGLVGDGLRAIIDNLSNMAYTATKTVYKGYDTEATLTLSLPPSKNCNQAEQDMIRAIGNACVYGQAFIKAHSGAICLTINNGRETWMEINPASPQWFDTVSYYSSDLKTLAFDGVADAEAFAVQVDVAQTSGGRRGGRRGANDVA</sequence>
<evidence type="ECO:0000313" key="2">
    <source>
        <dbReference type="Proteomes" id="UP000184267"/>
    </source>
</evidence>
<accession>A0A1M2VW06</accession>
<organism evidence="1 2">
    <name type="scientific">Trametes pubescens</name>
    <name type="common">White-rot fungus</name>
    <dbReference type="NCBI Taxonomy" id="154538"/>
    <lineage>
        <taxon>Eukaryota</taxon>
        <taxon>Fungi</taxon>
        <taxon>Dikarya</taxon>
        <taxon>Basidiomycota</taxon>
        <taxon>Agaricomycotina</taxon>
        <taxon>Agaricomycetes</taxon>
        <taxon>Polyporales</taxon>
        <taxon>Polyporaceae</taxon>
        <taxon>Trametes</taxon>
    </lineage>
</organism>
<comment type="caution">
    <text evidence="1">The sequence shown here is derived from an EMBL/GenBank/DDBJ whole genome shotgun (WGS) entry which is preliminary data.</text>
</comment>
<gene>
    <name evidence="1" type="ORF">TRAPUB_11768</name>
</gene>
<dbReference type="EMBL" id="MNAD01000587">
    <property type="protein sequence ID" value="OJT11706.1"/>
    <property type="molecule type" value="Genomic_DNA"/>
</dbReference>
<dbReference type="OrthoDB" id="2749534at2759"/>
<protein>
    <submittedName>
        <fullName evidence="1">Uncharacterized protein</fullName>
    </submittedName>
</protein>
<proteinExistence type="predicted"/>
<keyword evidence="2" id="KW-1185">Reference proteome</keyword>
<dbReference type="Proteomes" id="UP000184267">
    <property type="component" value="Unassembled WGS sequence"/>
</dbReference>
<evidence type="ECO:0000313" key="1">
    <source>
        <dbReference type="EMBL" id="OJT11706.1"/>
    </source>
</evidence>